<protein>
    <submittedName>
        <fullName evidence="1">Uncharacterized protein</fullName>
    </submittedName>
</protein>
<dbReference type="EMBL" id="CM004482">
    <property type="protein sequence ID" value="OCT64060.1"/>
    <property type="molecule type" value="Genomic_DNA"/>
</dbReference>
<name>A0A974C075_XENLA</name>
<reference evidence="2" key="1">
    <citation type="journal article" date="2016" name="Nature">
        <title>Genome evolution in the allotetraploid frog Xenopus laevis.</title>
        <authorList>
            <person name="Session A.M."/>
            <person name="Uno Y."/>
            <person name="Kwon T."/>
            <person name="Chapman J.A."/>
            <person name="Toyoda A."/>
            <person name="Takahashi S."/>
            <person name="Fukui A."/>
            <person name="Hikosaka A."/>
            <person name="Suzuki A."/>
            <person name="Kondo M."/>
            <person name="van Heeringen S.J."/>
            <person name="Quigley I."/>
            <person name="Heinz S."/>
            <person name="Ogino H."/>
            <person name="Ochi H."/>
            <person name="Hellsten U."/>
            <person name="Lyons J.B."/>
            <person name="Simakov O."/>
            <person name="Putnam N."/>
            <person name="Stites J."/>
            <person name="Kuroki Y."/>
            <person name="Tanaka T."/>
            <person name="Michiue T."/>
            <person name="Watanabe M."/>
            <person name="Bogdanovic O."/>
            <person name="Lister R."/>
            <person name="Georgiou G."/>
            <person name="Paranjpe S.S."/>
            <person name="van Kruijsbergen I."/>
            <person name="Shu S."/>
            <person name="Carlson J."/>
            <person name="Kinoshita T."/>
            <person name="Ohta Y."/>
            <person name="Mawaribuchi S."/>
            <person name="Jenkins J."/>
            <person name="Grimwood J."/>
            <person name="Schmutz J."/>
            <person name="Mitros T."/>
            <person name="Mozaffari S.V."/>
            <person name="Suzuki Y."/>
            <person name="Haramoto Y."/>
            <person name="Yamamoto T.S."/>
            <person name="Takagi C."/>
            <person name="Heald R."/>
            <person name="Miller K."/>
            <person name="Haudenschild C."/>
            <person name="Kitzman J."/>
            <person name="Nakayama T."/>
            <person name="Izutsu Y."/>
            <person name="Robert J."/>
            <person name="Fortriede J."/>
            <person name="Burns K."/>
            <person name="Lotay V."/>
            <person name="Karimi K."/>
            <person name="Yasuoka Y."/>
            <person name="Dichmann D.S."/>
            <person name="Flajnik M.F."/>
            <person name="Houston D.W."/>
            <person name="Shendure J."/>
            <person name="DuPasquier L."/>
            <person name="Vize P.D."/>
            <person name="Zorn A.M."/>
            <person name="Ito M."/>
            <person name="Marcotte E.M."/>
            <person name="Wallingford J.B."/>
            <person name="Ito Y."/>
            <person name="Asashima M."/>
            <person name="Ueno N."/>
            <person name="Matsuda Y."/>
            <person name="Veenstra G.J."/>
            <person name="Fujiyama A."/>
            <person name="Harland R.M."/>
            <person name="Taira M."/>
            <person name="Rokhsar D.S."/>
        </authorList>
    </citation>
    <scope>NUCLEOTIDE SEQUENCE [LARGE SCALE GENOMIC DNA]</scope>
    <source>
        <strain evidence="2">J</strain>
    </source>
</reference>
<gene>
    <name evidence="1" type="ORF">XELAEV_18045162mg</name>
</gene>
<accession>A0A974C075</accession>
<proteinExistence type="predicted"/>
<evidence type="ECO:0000313" key="2">
    <source>
        <dbReference type="Proteomes" id="UP000694892"/>
    </source>
</evidence>
<evidence type="ECO:0000313" key="1">
    <source>
        <dbReference type="EMBL" id="OCT64060.1"/>
    </source>
</evidence>
<organism evidence="1 2">
    <name type="scientific">Xenopus laevis</name>
    <name type="common">African clawed frog</name>
    <dbReference type="NCBI Taxonomy" id="8355"/>
    <lineage>
        <taxon>Eukaryota</taxon>
        <taxon>Metazoa</taxon>
        <taxon>Chordata</taxon>
        <taxon>Craniata</taxon>
        <taxon>Vertebrata</taxon>
        <taxon>Euteleostomi</taxon>
        <taxon>Amphibia</taxon>
        <taxon>Batrachia</taxon>
        <taxon>Anura</taxon>
        <taxon>Pipoidea</taxon>
        <taxon>Pipidae</taxon>
        <taxon>Xenopodinae</taxon>
        <taxon>Xenopus</taxon>
        <taxon>Xenopus</taxon>
    </lineage>
</organism>
<dbReference type="AlphaFoldDB" id="A0A974C075"/>
<dbReference type="Proteomes" id="UP000694892">
    <property type="component" value="Chromosome 9_10L"/>
</dbReference>
<sequence length="78" mass="8675">MIRKELVMSHTHIIIREELMTSHTPYLAASLKTMLECTDQSAGGGVFSLGAECDWFLVCLEGKAARKVTVTDYFTAFC</sequence>